<keyword evidence="2" id="KW-0812">Transmembrane</keyword>
<keyword evidence="2" id="KW-1133">Transmembrane helix</keyword>
<evidence type="ECO:0000313" key="4">
    <source>
        <dbReference type="EMBL" id="NEY72306.1"/>
    </source>
</evidence>
<feature type="transmembrane region" description="Helical" evidence="2">
    <location>
        <begin position="122"/>
        <end position="141"/>
    </location>
</feature>
<feature type="transmembrane region" description="Helical" evidence="2">
    <location>
        <begin position="54"/>
        <end position="71"/>
    </location>
</feature>
<protein>
    <submittedName>
        <fullName evidence="4">Prepilin peptidase</fullName>
    </submittedName>
</protein>
<dbReference type="EMBL" id="JAAIWM010000003">
    <property type="protein sequence ID" value="NEY72306.1"/>
    <property type="molecule type" value="Genomic_DNA"/>
</dbReference>
<feature type="transmembrane region" description="Helical" evidence="2">
    <location>
        <begin position="26"/>
        <end position="42"/>
    </location>
</feature>
<organism evidence="4 5">
    <name type="scientific">Bacillus mesophilus</name>
    <dbReference type="NCBI Taxonomy" id="1808955"/>
    <lineage>
        <taxon>Bacteria</taxon>
        <taxon>Bacillati</taxon>
        <taxon>Bacillota</taxon>
        <taxon>Bacilli</taxon>
        <taxon>Bacillales</taxon>
        <taxon>Bacillaceae</taxon>
        <taxon>Bacillus</taxon>
    </lineage>
</organism>
<evidence type="ECO:0000259" key="3">
    <source>
        <dbReference type="Pfam" id="PF01478"/>
    </source>
</evidence>
<dbReference type="AlphaFoldDB" id="A0A6M0Q7I2"/>
<dbReference type="PANTHER" id="PTHR30487:SF0">
    <property type="entry name" value="PREPILIN LEADER PEPTIDASE_N-METHYLTRANSFERASE-RELATED"/>
    <property type="match status" value="1"/>
</dbReference>
<dbReference type="PANTHER" id="PTHR30487">
    <property type="entry name" value="TYPE 4 PREPILIN-LIKE PROTEINS LEADER PEPTIDE-PROCESSING ENZYME"/>
    <property type="match status" value="1"/>
</dbReference>
<proteinExistence type="inferred from homology"/>
<keyword evidence="5" id="KW-1185">Reference proteome</keyword>
<gene>
    <name evidence="4" type="ORF">G4D63_11270</name>
</gene>
<dbReference type="Proteomes" id="UP000481043">
    <property type="component" value="Unassembled WGS sequence"/>
</dbReference>
<dbReference type="InterPro" id="IPR050882">
    <property type="entry name" value="Prepilin_peptidase/N-MTase"/>
</dbReference>
<dbReference type="GO" id="GO:0005886">
    <property type="term" value="C:plasma membrane"/>
    <property type="evidence" value="ECO:0007669"/>
    <property type="project" value="TreeGrafter"/>
</dbReference>
<comment type="caution">
    <text evidence="4">The sequence shown here is derived from an EMBL/GenBank/DDBJ whole genome shotgun (WGS) entry which is preliminary data.</text>
</comment>
<evidence type="ECO:0000256" key="1">
    <source>
        <dbReference type="ARBA" id="ARBA00005801"/>
    </source>
</evidence>
<accession>A0A6M0Q7I2</accession>
<dbReference type="GO" id="GO:0006465">
    <property type="term" value="P:signal peptide processing"/>
    <property type="evidence" value="ECO:0007669"/>
    <property type="project" value="TreeGrafter"/>
</dbReference>
<feature type="transmembrane region" description="Helical" evidence="2">
    <location>
        <begin position="147"/>
        <end position="166"/>
    </location>
</feature>
<feature type="transmembrane region" description="Helical" evidence="2">
    <location>
        <begin position="91"/>
        <end position="110"/>
    </location>
</feature>
<reference evidence="4 5" key="1">
    <citation type="submission" date="2020-02" db="EMBL/GenBank/DDBJ databases">
        <title>Bacillus aquiflavi sp. nov., isolated from yellow water of strong flavor Chinese baijiu in Yibin region of China.</title>
        <authorList>
            <person name="Xie J."/>
        </authorList>
    </citation>
    <scope>NUCLEOTIDE SEQUENCE [LARGE SCALE GENOMIC DNA]</scope>
    <source>
        <strain evidence="4 5">SA4</strain>
    </source>
</reference>
<dbReference type="RefSeq" id="WP_163179757.1">
    <property type="nucleotide sequence ID" value="NZ_JAAIWM010000003.1"/>
</dbReference>
<feature type="domain" description="Prepilin type IV endopeptidase peptidase" evidence="3">
    <location>
        <begin position="4"/>
        <end position="106"/>
    </location>
</feature>
<name>A0A6M0Q7I2_9BACI</name>
<dbReference type="Gene3D" id="1.20.120.1220">
    <property type="match status" value="1"/>
</dbReference>
<sequence length="167" mass="18074">MINFVLIVILLVSLYTDLKNRKILNIVTLPGIVIGFMLNLYISGLEGFLFSGKGFLLGFGLFLIPFLRGGIGAGDVKLMAAIGAMKGATFVFHAFLYTAIIGGLISLFLIVKKMGLTQSFRYMFFTFALFGGNAGTIQQSSSKDMSFPYGIAICIGTIMAIKWGSLL</sequence>
<keyword evidence="2" id="KW-0472">Membrane</keyword>
<evidence type="ECO:0000313" key="5">
    <source>
        <dbReference type="Proteomes" id="UP000481043"/>
    </source>
</evidence>
<dbReference type="Pfam" id="PF01478">
    <property type="entry name" value="Peptidase_A24"/>
    <property type="match status" value="1"/>
</dbReference>
<dbReference type="GO" id="GO:0004190">
    <property type="term" value="F:aspartic-type endopeptidase activity"/>
    <property type="evidence" value="ECO:0007669"/>
    <property type="project" value="InterPro"/>
</dbReference>
<dbReference type="InterPro" id="IPR000045">
    <property type="entry name" value="Prepilin_IV_endopep_pep"/>
</dbReference>
<evidence type="ECO:0000256" key="2">
    <source>
        <dbReference type="SAM" id="Phobius"/>
    </source>
</evidence>
<comment type="similarity">
    <text evidence="1">Belongs to the peptidase A24 family.</text>
</comment>